<dbReference type="InterPro" id="IPR014818">
    <property type="entry name" value="Phage/plasmid_primase_P4_C"/>
</dbReference>
<accession>X1LFW9</accession>
<dbReference type="InterPro" id="IPR014015">
    <property type="entry name" value="Helicase_SF3_DNA-vir"/>
</dbReference>
<dbReference type="GO" id="GO:0005524">
    <property type="term" value="F:ATP binding"/>
    <property type="evidence" value="ECO:0007669"/>
    <property type="project" value="UniProtKB-KW"/>
</dbReference>
<dbReference type="NCBIfam" id="TIGR01613">
    <property type="entry name" value="primase_Cterm"/>
    <property type="match status" value="1"/>
</dbReference>
<dbReference type="InterPro" id="IPR045455">
    <property type="entry name" value="NrS-1_pol-like_helicase"/>
</dbReference>
<evidence type="ECO:0000256" key="1">
    <source>
        <dbReference type="ARBA" id="ARBA00022741"/>
    </source>
</evidence>
<evidence type="ECO:0000313" key="5">
    <source>
        <dbReference type="EMBL" id="GAI17973.1"/>
    </source>
</evidence>
<dbReference type="GO" id="GO:0016787">
    <property type="term" value="F:hydrolase activity"/>
    <property type="evidence" value="ECO:0007669"/>
    <property type="project" value="UniProtKB-KW"/>
</dbReference>
<comment type="caution">
    <text evidence="5">The sequence shown here is derived from an EMBL/GenBank/DDBJ whole genome shotgun (WGS) entry which is preliminary data.</text>
</comment>
<dbReference type="InterPro" id="IPR036390">
    <property type="entry name" value="WH_DNA-bd_sf"/>
</dbReference>
<dbReference type="Gene3D" id="1.10.10.10">
    <property type="entry name" value="Winged helix-like DNA-binding domain superfamily/Winged helix DNA-binding domain"/>
    <property type="match status" value="1"/>
</dbReference>
<dbReference type="InterPro" id="IPR027417">
    <property type="entry name" value="P-loop_NTPase"/>
</dbReference>
<feature type="non-terminal residue" evidence="5">
    <location>
        <position position="1"/>
    </location>
</feature>
<dbReference type="Pfam" id="PF19263">
    <property type="entry name" value="DUF5906"/>
    <property type="match status" value="1"/>
</dbReference>
<keyword evidence="2" id="KW-0378">Hydrolase</keyword>
<dbReference type="AlphaFoldDB" id="X1LFW9"/>
<dbReference type="InterPro" id="IPR051620">
    <property type="entry name" value="ORF904-like_C"/>
</dbReference>
<gene>
    <name evidence="5" type="ORF">S06H3_14206</name>
</gene>
<dbReference type="Pfam" id="PF08706">
    <property type="entry name" value="D5_N"/>
    <property type="match status" value="1"/>
</dbReference>
<dbReference type="PROSITE" id="PS51206">
    <property type="entry name" value="SF3_HELICASE_1"/>
    <property type="match status" value="1"/>
</dbReference>
<proteinExistence type="predicted"/>
<name>X1LFW9_9ZZZZ</name>
<dbReference type="InterPro" id="IPR006500">
    <property type="entry name" value="Helicase_put_C_phage/plasmid"/>
</dbReference>
<dbReference type="CDD" id="cd00267">
    <property type="entry name" value="ABC_ATPase"/>
    <property type="match status" value="1"/>
</dbReference>
<dbReference type="EMBL" id="BARV01006943">
    <property type="protein sequence ID" value="GAI17973.1"/>
    <property type="molecule type" value="Genomic_DNA"/>
</dbReference>
<sequence>DEPFVIDGCKSKIKFNRQKCVVFENGILNIKTNELAPLSPEFFTTSTVPYKYNEDADCPLWKNTIREWFNDDEEAVLLLQQWFGYNFIATNYLEAMMILFGQPGSGKSTVTKILAELLGPERCSAVEFRDLGYAFGMQQLVGKYAAILSEDQATKRLDNNQVLQMIKRLTGRNRIVIRQKYKDSFTTELFTRLTYECDALPRFIDNPQALQRRVNILYFPNSFCDSPNVFLKDQLLKEIQGIANWSLEGLRSLIKKDKFIQPGASEPIKKEFQYMTSPIAAMANDCFDFEDLNICTPRDQLYDLHRTWFEENGYALYNRVWFFRTLRTVFPNLQQARPQIGDKKVYCYRGVQITSDAYERYLGRPK</sequence>
<dbReference type="PANTHER" id="PTHR35372:SF2">
    <property type="entry name" value="SF3 HELICASE DOMAIN-CONTAINING PROTEIN"/>
    <property type="match status" value="1"/>
</dbReference>
<reference evidence="5" key="1">
    <citation type="journal article" date="2014" name="Front. Microbiol.">
        <title>High frequency of phylogenetically diverse reductive dehalogenase-homologous genes in deep subseafloor sedimentary metagenomes.</title>
        <authorList>
            <person name="Kawai M."/>
            <person name="Futagami T."/>
            <person name="Toyoda A."/>
            <person name="Takaki Y."/>
            <person name="Nishi S."/>
            <person name="Hori S."/>
            <person name="Arai W."/>
            <person name="Tsubouchi T."/>
            <person name="Morono Y."/>
            <person name="Uchiyama I."/>
            <person name="Ito T."/>
            <person name="Fujiyama A."/>
            <person name="Inagaki F."/>
            <person name="Takami H."/>
        </authorList>
    </citation>
    <scope>NUCLEOTIDE SEQUENCE</scope>
    <source>
        <strain evidence="5">Expedition CK06-06</strain>
    </source>
</reference>
<evidence type="ECO:0000256" key="2">
    <source>
        <dbReference type="ARBA" id="ARBA00022801"/>
    </source>
</evidence>
<evidence type="ECO:0000259" key="4">
    <source>
        <dbReference type="PROSITE" id="PS51206"/>
    </source>
</evidence>
<protein>
    <recommendedName>
        <fullName evidence="4">SF3 helicase domain-containing protein</fullName>
    </recommendedName>
</protein>
<dbReference type="Gene3D" id="3.40.50.300">
    <property type="entry name" value="P-loop containing nucleotide triphosphate hydrolases"/>
    <property type="match status" value="1"/>
</dbReference>
<dbReference type="InterPro" id="IPR036388">
    <property type="entry name" value="WH-like_DNA-bd_sf"/>
</dbReference>
<organism evidence="5">
    <name type="scientific">marine sediment metagenome</name>
    <dbReference type="NCBI Taxonomy" id="412755"/>
    <lineage>
        <taxon>unclassified sequences</taxon>
        <taxon>metagenomes</taxon>
        <taxon>ecological metagenomes</taxon>
    </lineage>
</organism>
<dbReference type="SUPFAM" id="SSF52540">
    <property type="entry name" value="P-loop containing nucleoside triphosphate hydrolases"/>
    <property type="match status" value="1"/>
</dbReference>
<keyword evidence="3" id="KW-0067">ATP-binding</keyword>
<dbReference type="SUPFAM" id="SSF46785">
    <property type="entry name" value="Winged helix' DNA-binding domain"/>
    <property type="match status" value="1"/>
</dbReference>
<evidence type="ECO:0000256" key="3">
    <source>
        <dbReference type="ARBA" id="ARBA00022840"/>
    </source>
</evidence>
<keyword evidence="1" id="KW-0547">Nucleotide-binding</keyword>
<feature type="domain" description="SF3 helicase" evidence="4">
    <location>
        <begin position="74"/>
        <end position="232"/>
    </location>
</feature>
<dbReference type="PANTHER" id="PTHR35372">
    <property type="entry name" value="ATP BINDING PROTEIN-RELATED"/>
    <property type="match status" value="1"/>
</dbReference>